<protein>
    <submittedName>
        <fullName evidence="2">Uncharacterized protein</fullName>
    </submittedName>
</protein>
<evidence type="ECO:0000313" key="2">
    <source>
        <dbReference type="EMBL" id="MBW71419.1"/>
    </source>
</evidence>
<accession>A0A2M4D1K6</accession>
<name>A0A2M4D1K6_ANODA</name>
<organism evidence="2">
    <name type="scientific">Anopheles darlingi</name>
    <name type="common">Mosquito</name>
    <dbReference type="NCBI Taxonomy" id="43151"/>
    <lineage>
        <taxon>Eukaryota</taxon>
        <taxon>Metazoa</taxon>
        <taxon>Ecdysozoa</taxon>
        <taxon>Arthropoda</taxon>
        <taxon>Hexapoda</taxon>
        <taxon>Insecta</taxon>
        <taxon>Pterygota</taxon>
        <taxon>Neoptera</taxon>
        <taxon>Endopterygota</taxon>
        <taxon>Diptera</taxon>
        <taxon>Nematocera</taxon>
        <taxon>Culicoidea</taxon>
        <taxon>Culicidae</taxon>
        <taxon>Anophelinae</taxon>
        <taxon>Anopheles</taxon>
    </lineage>
</organism>
<feature type="transmembrane region" description="Helical" evidence="1">
    <location>
        <begin position="29"/>
        <end position="53"/>
    </location>
</feature>
<sequence>MMRIVVVEIAIETVIGAALTVGIVETVEIVLWIVVIETVAVATTIVITVIVVIDVEADPEGDEVAAVAADTVVAGDSVEDHTRVHAQGRDPTAAPVQADV</sequence>
<keyword evidence="1" id="KW-0812">Transmembrane</keyword>
<keyword evidence="1" id="KW-1133">Transmembrane helix</keyword>
<feature type="transmembrane region" description="Helical" evidence="1">
    <location>
        <begin position="5"/>
        <end position="23"/>
    </location>
</feature>
<proteinExistence type="predicted"/>
<keyword evidence="1" id="KW-0472">Membrane</keyword>
<dbReference type="AlphaFoldDB" id="A0A2M4D1K6"/>
<dbReference type="EMBL" id="GGFL01007241">
    <property type="protein sequence ID" value="MBW71419.1"/>
    <property type="molecule type" value="Transcribed_RNA"/>
</dbReference>
<reference evidence="2" key="1">
    <citation type="submission" date="2018-01" db="EMBL/GenBank/DDBJ databases">
        <title>An insight into the sialome of Amazonian anophelines.</title>
        <authorList>
            <person name="Ribeiro J.M."/>
            <person name="Scarpassa V."/>
            <person name="Calvo E."/>
        </authorList>
    </citation>
    <scope>NUCLEOTIDE SEQUENCE</scope>
</reference>
<evidence type="ECO:0000256" key="1">
    <source>
        <dbReference type="SAM" id="Phobius"/>
    </source>
</evidence>